<proteinExistence type="predicted"/>
<feature type="region of interest" description="Disordered" evidence="1">
    <location>
        <begin position="349"/>
        <end position="372"/>
    </location>
</feature>
<accession>A0A218MMI7</accession>
<dbReference type="InterPro" id="IPR057888">
    <property type="entry name" value="crAss_MUZ_C"/>
</dbReference>
<organism evidence="3">
    <name type="scientific">uncultured virus</name>
    <dbReference type="NCBI Taxonomy" id="340016"/>
    <lineage>
        <taxon>Viruses</taxon>
        <taxon>environmental samples</taxon>
    </lineage>
</organism>
<reference evidence="3" key="2">
    <citation type="journal article" date="2017" name="Nat. Commun.">
        <title>Single-virus genomics reveals hidden cosmopolitan and abundant viruses.</title>
        <authorList>
            <person name="Martinez-Hernandez F."/>
            <person name="Fornas O."/>
            <person name="Lluesma Gomez M."/>
            <person name="Bolduc B."/>
            <person name="de la Cruz Pena M.J."/>
            <person name="Martinez J.M."/>
            <person name="Anton J."/>
            <person name="Gasol J.M."/>
            <person name="Rosselli R."/>
            <person name="Rodriguez-Valera F."/>
            <person name="Sullivan M.B."/>
            <person name="Acinas S.G."/>
            <person name="Martinez-Garcia M."/>
        </authorList>
    </citation>
    <scope>NUCLEOTIDE SEQUENCE</scope>
</reference>
<dbReference type="EMBL" id="KY052839">
    <property type="protein sequence ID" value="ASF00507.1"/>
    <property type="molecule type" value="Genomic_DNA"/>
</dbReference>
<evidence type="ECO:0000259" key="2">
    <source>
        <dbReference type="Pfam" id="PF25729"/>
    </source>
</evidence>
<name>A0A218MMI7_9VIRU</name>
<sequence length="372" mass="41240">MATTKPPGAQPPINKIMVPKDTDVSIGCTVLGGFADSLNDEVKVINIVDLGNYLEITLNVVPWTTSNIPTGVTEYEFNTSSSLTQLTLGYTSNIVFHCINPTTNFIDAFIANEAMAPKTVSFKENVKGWVSFKSFFPDVALSMANDYFTVFRGNLYKHHIEDVNRNTFYKNVLDPDNLGFAFTSSSVDVVLNDSPSNIKEFNTLNYEGSQSKVNKFTSRQINVPLQESKTYNDQEYYNLSQKTGWNVESIITNDEDGYIDEFLDKEGKWFNNIKRKVDLNLEKADTSDFSFQGIAQLSQVSSGAIIEFFNCYQCDDRNEVITLFEEDSLEPVTCPEGWSNTEPICGSDNGLEPGIGTATPPLPGSGLSGYTG</sequence>
<feature type="domain" description="Crassvirus muzzle protein C-terminal" evidence="2">
    <location>
        <begin position="184"/>
        <end position="275"/>
    </location>
</feature>
<dbReference type="Pfam" id="PF25729">
    <property type="entry name" value="crAss_MUZ_C"/>
    <property type="match status" value="1"/>
</dbReference>
<reference evidence="3" key="1">
    <citation type="submission" date="2016-10" db="EMBL/GenBank/DDBJ databases">
        <authorList>
            <person name="Varghese N."/>
        </authorList>
    </citation>
    <scope>NUCLEOTIDE SEQUENCE</scope>
</reference>
<evidence type="ECO:0000313" key="3">
    <source>
        <dbReference type="EMBL" id="ASF00507.1"/>
    </source>
</evidence>
<evidence type="ECO:0000256" key="1">
    <source>
        <dbReference type="SAM" id="MobiDB-lite"/>
    </source>
</evidence>
<protein>
    <submittedName>
        <fullName evidence="3">Putative structural protein</fullName>
    </submittedName>
</protein>